<evidence type="ECO:0000313" key="1">
    <source>
        <dbReference type="EMBL" id="RDB18769.1"/>
    </source>
</evidence>
<gene>
    <name evidence="1" type="ORF">Hypma_014614</name>
</gene>
<name>A0A369J9H5_HYPMA</name>
<dbReference type="Proteomes" id="UP000076154">
    <property type="component" value="Unassembled WGS sequence"/>
</dbReference>
<evidence type="ECO:0000313" key="2">
    <source>
        <dbReference type="Proteomes" id="UP000076154"/>
    </source>
</evidence>
<sequence>MVGRLSGPRCPLLMDFEDDEQPLDCGAKSMRLFIILAPNFTVNVWKDFRLFMSRWMRRCLPWSTTHPSRSPSPSPADSSMTGTRHFYIVSSSQIRNSSKTCILVTASRAEATDIDFTCKSP</sequence>
<accession>A0A369J9H5</accession>
<organism evidence="1 2">
    <name type="scientific">Hypsizygus marmoreus</name>
    <name type="common">White beech mushroom</name>
    <name type="synonym">Agaricus marmoreus</name>
    <dbReference type="NCBI Taxonomy" id="39966"/>
    <lineage>
        <taxon>Eukaryota</taxon>
        <taxon>Fungi</taxon>
        <taxon>Dikarya</taxon>
        <taxon>Basidiomycota</taxon>
        <taxon>Agaricomycotina</taxon>
        <taxon>Agaricomycetes</taxon>
        <taxon>Agaricomycetidae</taxon>
        <taxon>Agaricales</taxon>
        <taxon>Tricholomatineae</taxon>
        <taxon>Lyophyllaceae</taxon>
        <taxon>Hypsizygus</taxon>
    </lineage>
</organism>
<proteinExistence type="predicted"/>
<dbReference type="InParanoid" id="A0A369J9H5"/>
<dbReference type="AlphaFoldDB" id="A0A369J9H5"/>
<dbReference type="EMBL" id="LUEZ02000088">
    <property type="protein sequence ID" value="RDB18769.1"/>
    <property type="molecule type" value="Genomic_DNA"/>
</dbReference>
<keyword evidence="2" id="KW-1185">Reference proteome</keyword>
<protein>
    <submittedName>
        <fullName evidence="1">Uncharacterized protein</fullName>
    </submittedName>
</protein>
<reference evidence="1" key="1">
    <citation type="submission" date="2018-04" db="EMBL/GenBank/DDBJ databases">
        <title>Whole genome sequencing of Hypsizygus marmoreus.</title>
        <authorList>
            <person name="Choi I.-G."/>
            <person name="Min B."/>
            <person name="Kim J.-G."/>
            <person name="Kim S."/>
            <person name="Oh Y.-L."/>
            <person name="Kong W.-S."/>
            <person name="Park H."/>
            <person name="Jeong J."/>
            <person name="Song E.-S."/>
        </authorList>
    </citation>
    <scope>NUCLEOTIDE SEQUENCE [LARGE SCALE GENOMIC DNA]</scope>
    <source>
        <strain evidence="1">51987-8</strain>
    </source>
</reference>
<comment type="caution">
    <text evidence="1">The sequence shown here is derived from an EMBL/GenBank/DDBJ whole genome shotgun (WGS) entry which is preliminary data.</text>
</comment>